<dbReference type="Pfam" id="PF00135">
    <property type="entry name" value="COesterase"/>
    <property type="match status" value="1"/>
</dbReference>
<dbReference type="InterPro" id="IPR050309">
    <property type="entry name" value="Type-B_Carboxylest/Lipase"/>
</dbReference>
<dbReference type="Proteomes" id="UP000187499">
    <property type="component" value="Chromosome"/>
</dbReference>
<evidence type="ECO:0000313" key="2">
    <source>
        <dbReference type="EMBL" id="APX72568.1"/>
    </source>
</evidence>
<gene>
    <name evidence="2" type="ORF">BTM29_08400</name>
</gene>
<dbReference type="STRING" id="1847728.BTM29_08400"/>
<dbReference type="SUPFAM" id="SSF53474">
    <property type="entry name" value="alpha/beta-Hydrolases"/>
    <property type="match status" value="1"/>
</dbReference>
<feature type="domain" description="Carboxylesterase type B" evidence="1">
    <location>
        <begin position="3"/>
        <end position="435"/>
    </location>
</feature>
<name>A0A1P8Q3Y7_9LACO</name>
<dbReference type="EMBL" id="CP019323">
    <property type="protein sequence ID" value="APX72568.1"/>
    <property type="molecule type" value="Genomic_DNA"/>
</dbReference>
<dbReference type="Gene3D" id="3.40.50.1820">
    <property type="entry name" value="alpha/beta hydrolase"/>
    <property type="match status" value="1"/>
</dbReference>
<reference evidence="3" key="1">
    <citation type="submission" date="2016-12" db="EMBL/GenBank/DDBJ databases">
        <authorList>
            <person name="Jung M.Y."/>
            <person name="Lee S.H."/>
        </authorList>
    </citation>
    <scope>NUCLEOTIDE SEQUENCE [LARGE SCALE GENOMIC DNA]</scope>
    <source>
        <strain evidence="3">WiKim39</strain>
    </source>
</reference>
<dbReference type="PANTHER" id="PTHR11559">
    <property type="entry name" value="CARBOXYLESTERASE"/>
    <property type="match status" value="1"/>
</dbReference>
<keyword evidence="3" id="KW-1185">Reference proteome</keyword>
<dbReference type="RefSeq" id="WP_076616060.1">
    <property type="nucleotide sequence ID" value="NZ_CP019323.1"/>
</dbReference>
<dbReference type="InterPro" id="IPR029058">
    <property type="entry name" value="AB_hydrolase_fold"/>
</dbReference>
<dbReference type="InterPro" id="IPR002018">
    <property type="entry name" value="CarbesteraseB"/>
</dbReference>
<evidence type="ECO:0000313" key="3">
    <source>
        <dbReference type="Proteomes" id="UP000187499"/>
    </source>
</evidence>
<protein>
    <recommendedName>
        <fullName evidence="1">Carboxylesterase type B domain-containing protein</fullName>
    </recommendedName>
</protein>
<dbReference type="OrthoDB" id="9815425at2"/>
<sequence length="459" mass="51512">MKEVIETTTGTYQGFEKNKHVNFLGIPFGYAKRFKRAKKYVSNDLKKLNFAIHTGTQPMQESALEKSNIFYSENCLNLDVSTPNIDGKYPIVIELFGGGFLRGGNATKNLPWLDKQPIVHVMPNYRLGLFGWSVVDDGDTNVGLSDQLMSIQWVIDNAAKIGGDVNNINLVGLSAGAKSISALMASNSDILDNIKKIILFSGSLQTIRDMKTAQKVTKRICSDNNISNSRELFNLTDDGLLTVQVNSTKDHIPTNWFGPVIDGDLISDKWQDVLIERLKKTDFKSLISAGINEQALLSQYNLATLKTKICQDLFGTNAEILLDQLPASGNQKSALVKLIGEAMYSFPAFRTEKLLSANGGDVYGNYFSVFDGRHGGNIQYLSVPKGELNIEYRKNRQLYGQLIMDFLLSNKPYNDKIKFEWPLFDKNQLVMQLDSNDISSVSLIDHDWIKEFPWQTYKL</sequence>
<proteinExistence type="predicted"/>
<dbReference type="KEGG" id="lalw:BTM29_08400"/>
<evidence type="ECO:0000259" key="1">
    <source>
        <dbReference type="Pfam" id="PF00135"/>
    </source>
</evidence>
<dbReference type="AlphaFoldDB" id="A0A1P8Q3Y7"/>
<accession>A0A1P8Q3Y7</accession>
<organism evidence="2 3">
    <name type="scientific">Companilactobacillus allii</name>
    <dbReference type="NCBI Taxonomy" id="1847728"/>
    <lineage>
        <taxon>Bacteria</taxon>
        <taxon>Bacillati</taxon>
        <taxon>Bacillota</taxon>
        <taxon>Bacilli</taxon>
        <taxon>Lactobacillales</taxon>
        <taxon>Lactobacillaceae</taxon>
        <taxon>Companilactobacillus</taxon>
    </lineage>
</organism>